<keyword evidence="2" id="KW-1185">Reference proteome</keyword>
<evidence type="ECO:0000313" key="1">
    <source>
        <dbReference type="EMBL" id="MFC3182682.1"/>
    </source>
</evidence>
<protein>
    <submittedName>
        <fullName evidence="1">YjbH domain-containing protein</fullName>
    </submittedName>
</protein>
<organism evidence="1 2">
    <name type="scientific">Cypionkella sinensis</name>
    <dbReference type="NCBI Taxonomy" id="1756043"/>
    <lineage>
        <taxon>Bacteria</taxon>
        <taxon>Pseudomonadati</taxon>
        <taxon>Pseudomonadota</taxon>
        <taxon>Alphaproteobacteria</taxon>
        <taxon>Rhodobacterales</taxon>
        <taxon>Paracoccaceae</taxon>
        <taxon>Cypionkella</taxon>
    </lineage>
</organism>
<dbReference type="Proteomes" id="UP001595547">
    <property type="component" value="Unassembled WGS sequence"/>
</dbReference>
<dbReference type="EMBL" id="JBHRTO010000002">
    <property type="protein sequence ID" value="MFC3182682.1"/>
    <property type="molecule type" value="Genomic_DNA"/>
</dbReference>
<proteinExistence type="predicted"/>
<evidence type="ECO:0000313" key="2">
    <source>
        <dbReference type="Proteomes" id="UP001595547"/>
    </source>
</evidence>
<accession>A0ABV7J5K9</accession>
<sequence length="669" mass="73086">MTGLIDMPSGDAQSDGTLSVVKSQFGPIGRTTLSFQITPRLSGSFRYSSVKDWFDPPEDGITTYADRSFDLRYQLTTEGRYVPAITVGLQDIIGTGVLAGEYVAATKTFGDKVKVTAGLGWGRYGSYGSIGAPFGDRPDVDFGKGGKLRTGQWFRGDVAPFAGVEWQVNKKWSVKAEYSSDAYVEEAENRGTFERNSPFNFGVEYAPNDKMRLGLYSLYGSKVGFSVQVAIDPKQRPRGGPMGPGPLPVTARAAAKSWGPDWVNDRGSQTAMRDQTQAILARDGITIESMAINANRVHLRIRNTRLDNAPQAIGRTARALAAVMPASVSSFEIVAMAQGVPLSNVVIRRADLEALEFAPGSDIAMEKRAQILPVAFALPEGAIRSEGLYPRFKWNLGPYVATSLFDPGKPLQANVGVRLTARYDIAPGWVLSTSIAKPIYQGIERSTFASDSTLPHVRSDANLYTLEGDPALERLTLAWYAKPAPEIYTRITVGYLERMFGGVSGEVLWQQTDKPYAIGAEINYVKQRDFDQLLGFQDYSVVTGHVSGYFSLGGGYHAQLDVGRYLAGDYGATLSLDREFANGIKVGAFATLTDVPFDTFGEGSFDKGIRISLPMAFFTGGQVQKTSKVTLRPLLRDGGARLDVEGRLYDTARTYQETDLDAAWGRFWR</sequence>
<dbReference type="Pfam" id="PF06082">
    <property type="entry name" value="YjbH"/>
    <property type="match status" value="1"/>
</dbReference>
<comment type="caution">
    <text evidence="1">The sequence shown here is derived from an EMBL/GenBank/DDBJ whole genome shotgun (WGS) entry which is preliminary data.</text>
</comment>
<gene>
    <name evidence="1" type="ORF">ACFOGH_16920</name>
</gene>
<dbReference type="RefSeq" id="WP_380074344.1">
    <property type="nucleotide sequence ID" value="NZ_JBHRTO010000002.1"/>
</dbReference>
<dbReference type="InterPro" id="IPR010344">
    <property type="entry name" value="YbjH"/>
</dbReference>
<name>A0ABV7J5K9_9RHOB</name>
<reference evidence="2" key="1">
    <citation type="journal article" date="2019" name="Int. J. Syst. Evol. Microbiol.">
        <title>The Global Catalogue of Microorganisms (GCM) 10K type strain sequencing project: providing services to taxonomists for standard genome sequencing and annotation.</title>
        <authorList>
            <consortium name="The Broad Institute Genomics Platform"/>
            <consortium name="The Broad Institute Genome Sequencing Center for Infectious Disease"/>
            <person name="Wu L."/>
            <person name="Ma J."/>
        </authorList>
    </citation>
    <scope>NUCLEOTIDE SEQUENCE [LARGE SCALE GENOMIC DNA]</scope>
    <source>
        <strain evidence="2">KCTC 52039</strain>
    </source>
</reference>